<feature type="repeat" description="PPR" evidence="2">
    <location>
        <begin position="560"/>
        <end position="594"/>
    </location>
</feature>
<dbReference type="GeneID" id="28965444"/>
<dbReference type="AlphaFoldDB" id="A0A1A6ABU5"/>
<dbReference type="Gene3D" id="1.25.40.10">
    <property type="entry name" value="Tetratricopeptide repeat domain"/>
    <property type="match status" value="2"/>
</dbReference>
<proteinExistence type="predicted"/>
<dbReference type="InterPro" id="IPR002885">
    <property type="entry name" value="PPR_rpt"/>
</dbReference>
<dbReference type="VEuPathDB" id="FungiDB:I303_01745"/>
<feature type="repeat" description="PPR" evidence="2">
    <location>
        <begin position="645"/>
        <end position="679"/>
    </location>
</feature>
<accession>A0A1A6ABU5</accession>
<dbReference type="Proteomes" id="UP000078595">
    <property type="component" value="Chromosome 2"/>
</dbReference>
<evidence type="ECO:0000313" key="4">
    <source>
        <dbReference type="EMBL" id="WWC59558.1"/>
    </source>
</evidence>
<dbReference type="RefSeq" id="XP_018265379.1">
    <property type="nucleotide sequence ID" value="XM_018405098.1"/>
</dbReference>
<dbReference type="InterPro" id="IPR050667">
    <property type="entry name" value="PPR-containing_protein"/>
</dbReference>
<dbReference type="EMBL" id="KI894028">
    <property type="protein sequence ID" value="OBR87537.1"/>
    <property type="molecule type" value="Genomic_DNA"/>
</dbReference>
<organism evidence="3">
    <name type="scientific">Kwoniella dejecticola CBS 10117</name>
    <dbReference type="NCBI Taxonomy" id="1296121"/>
    <lineage>
        <taxon>Eukaryota</taxon>
        <taxon>Fungi</taxon>
        <taxon>Dikarya</taxon>
        <taxon>Basidiomycota</taxon>
        <taxon>Agaricomycotina</taxon>
        <taxon>Tremellomycetes</taxon>
        <taxon>Tremellales</taxon>
        <taxon>Cryptococcaceae</taxon>
        <taxon>Kwoniella</taxon>
    </lineage>
</organism>
<evidence type="ECO:0000256" key="2">
    <source>
        <dbReference type="PROSITE-ProRule" id="PRU00708"/>
    </source>
</evidence>
<dbReference type="NCBIfam" id="TIGR00756">
    <property type="entry name" value="PPR"/>
    <property type="match status" value="1"/>
</dbReference>
<dbReference type="STRING" id="1296121.A0A1A6ABU5"/>
<keyword evidence="5" id="KW-1185">Reference proteome</keyword>
<dbReference type="Pfam" id="PF13812">
    <property type="entry name" value="PPR_3"/>
    <property type="match status" value="1"/>
</dbReference>
<dbReference type="PROSITE" id="PS51375">
    <property type="entry name" value="PPR"/>
    <property type="match status" value="3"/>
</dbReference>
<protein>
    <recommendedName>
        <fullName evidence="6">Pentacotripeptide-repeat region of PRORP domain-containing protein</fullName>
    </recommendedName>
</protein>
<dbReference type="OrthoDB" id="185373at2759"/>
<evidence type="ECO:0008006" key="6">
    <source>
        <dbReference type="Google" id="ProtNLM"/>
    </source>
</evidence>
<name>A0A1A6ABU5_9TREE</name>
<dbReference type="PANTHER" id="PTHR47939">
    <property type="entry name" value="MEMBRANE-ASSOCIATED SALT-INDUCIBLE PROTEIN-LIKE"/>
    <property type="match status" value="1"/>
</dbReference>
<reference evidence="4" key="3">
    <citation type="submission" date="2024-02" db="EMBL/GenBank/DDBJ databases">
        <title>Comparative genomics of Cryptococcus and Kwoniella reveals pathogenesis evolution and contrasting modes of karyotype evolution via chromosome fusion or intercentromeric recombination.</title>
        <authorList>
            <person name="Coelho M.A."/>
            <person name="David-Palma M."/>
            <person name="Shea T."/>
            <person name="Bowers K."/>
            <person name="McGinley-Smith S."/>
            <person name="Mohammad A.W."/>
            <person name="Gnirke A."/>
            <person name="Yurkov A.M."/>
            <person name="Nowrousian M."/>
            <person name="Sun S."/>
            <person name="Cuomo C.A."/>
            <person name="Heitman J."/>
        </authorList>
    </citation>
    <scope>NUCLEOTIDE SEQUENCE</scope>
    <source>
        <strain evidence="4">CBS 10117</strain>
    </source>
</reference>
<dbReference type="EMBL" id="CP144531">
    <property type="protein sequence ID" value="WWC59558.1"/>
    <property type="molecule type" value="Genomic_DNA"/>
</dbReference>
<dbReference type="Pfam" id="PF13041">
    <property type="entry name" value="PPR_2"/>
    <property type="match status" value="1"/>
</dbReference>
<keyword evidence="1" id="KW-0677">Repeat</keyword>
<sequence length="695" mass="76555">METAPVSRSSLSETDVQLQNAFHTAFNLPSSSASSPIPDALGMIAITYPLIFRRQLRASLDPHLDLTSKTISSFSGALTHEQLRQAATILGHCWTRATHLKLTAETICSLESRFAEFILARATTLGAGDCVPILEILESSMKRQSGTDSLIGPHISAAWALMKIKAGSKDTPQFAIVTSATYQSIEDCLKSKANLADEELASCMHHAAQLLYHSQISRSSSIQEDIRSLRRKGDYEAVVRLWETYKAQLQASTSAKTGSHAPADPADPGRDAVLSAFLKTFKRVKSPSISSEMYLNDVIAHLPRPLPRDIAQTLLALRAGPEASATRVGEEVVSLDHEDTARSGSGDSADYLRSTWDQTEEKDLKMYMIYLDGLGRSGDLPLLKETWNALINDGKAKTIYLKEENLPLSAPFPPTQALNQMISSCLLVPDGPAVALDLFSQAVSPTSSIPINLITINTVLRHHARQADLPSMSALFTLAEKVGLKPDIITYTTLVQGLLKGGRIDLAKKVLEDMSGQGIPPNERMCSMLISDLSKIGTQKALSHSEELLNLMIKRKMKINEVTWTGLISGYFKNGWEKNGYDTIARMEKTGLKLNRIGYNILFRQFSSTSTNSAAGKDRNVITGEASQGIMKLWNKMLDDRITPNSDSYLLVLTPLVTGRRWNEATQVLEEMQKRGFRVEKGALKRIVDRVKNRR</sequence>
<evidence type="ECO:0000313" key="5">
    <source>
        <dbReference type="Proteomes" id="UP000078595"/>
    </source>
</evidence>
<evidence type="ECO:0000256" key="1">
    <source>
        <dbReference type="ARBA" id="ARBA00022737"/>
    </source>
</evidence>
<dbReference type="InterPro" id="IPR011990">
    <property type="entry name" value="TPR-like_helical_dom_sf"/>
</dbReference>
<feature type="repeat" description="PPR" evidence="2">
    <location>
        <begin position="487"/>
        <end position="521"/>
    </location>
</feature>
<dbReference type="PANTHER" id="PTHR47939:SF13">
    <property type="entry name" value="OS03G0201400 PROTEIN"/>
    <property type="match status" value="1"/>
</dbReference>
<evidence type="ECO:0000313" key="3">
    <source>
        <dbReference type="EMBL" id="OBR87537.1"/>
    </source>
</evidence>
<reference evidence="4" key="2">
    <citation type="submission" date="2013-07" db="EMBL/GenBank/DDBJ databases">
        <authorList>
            <consortium name="The Broad Institute Genome Sequencing Platform"/>
            <person name="Cuomo C."/>
            <person name="Litvintseva A."/>
            <person name="Chen Y."/>
            <person name="Heitman J."/>
            <person name="Sun S."/>
            <person name="Springer D."/>
            <person name="Dromer F."/>
            <person name="Young S.K."/>
            <person name="Zeng Q."/>
            <person name="Gargeya S."/>
            <person name="Fitzgerald M."/>
            <person name="Abouelleil A."/>
            <person name="Alvarado L."/>
            <person name="Berlin A.M."/>
            <person name="Chapman S.B."/>
            <person name="Dewar J."/>
            <person name="Goldberg J."/>
            <person name="Griggs A."/>
            <person name="Gujja S."/>
            <person name="Hansen M."/>
            <person name="Howarth C."/>
            <person name="Imamovic A."/>
            <person name="Larimer J."/>
            <person name="McCowan C."/>
            <person name="Murphy C."/>
            <person name="Pearson M."/>
            <person name="Priest M."/>
            <person name="Roberts A."/>
            <person name="Saif S."/>
            <person name="Shea T."/>
            <person name="Sykes S."/>
            <person name="Wortman J."/>
            <person name="Nusbaum C."/>
            <person name="Birren B."/>
        </authorList>
    </citation>
    <scope>NUCLEOTIDE SEQUENCE</scope>
    <source>
        <strain evidence="4">CBS 10117</strain>
    </source>
</reference>
<gene>
    <name evidence="3" type="ORF">I303_01745</name>
    <name evidence="4" type="ORF">I303_102114</name>
</gene>
<reference evidence="3" key="1">
    <citation type="submission" date="2013-07" db="EMBL/GenBank/DDBJ databases">
        <title>The Genome Sequence of Cryptococcus dejecticola CBS10117.</title>
        <authorList>
            <consortium name="The Broad Institute Genome Sequencing Platform"/>
            <person name="Cuomo C."/>
            <person name="Litvintseva A."/>
            <person name="Chen Y."/>
            <person name="Heitman J."/>
            <person name="Sun S."/>
            <person name="Springer D."/>
            <person name="Dromer F."/>
            <person name="Young S.K."/>
            <person name="Zeng Q."/>
            <person name="Gargeya S."/>
            <person name="Fitzgerald M."/>
            <person name="Abouelleil A."/>
            <person name="Alvarado L."/>
            <person name="Berlin A.M."/>
            <person name="Chapman S.B."/>
            <person name="Dewar J."/>
            <person name="Goldberg J."/>
            <person name="Griggs A."/>
            <person name="Gujja S."/>
            <person name="Hansen M."/>
            <person name="Howarth C."/>
            <person name="Imamovic A."/>
            <person name="Larimer J."/>
            <person name="McCowan C."/>
            <person name="Murphy C."/>
            <person name="Pearson M."/>
            <person name="Priest M."/>
            <person name="Roberts A."/>
            <person name="Saif S."/>
            <person name="Shea T."/>
            <person name="Sykes S."/>
            <person name="Wortman J."/>
            <person name="Nusbaum C."/>
            <person name="Birren B."/>
        </authorList>
    </citation>
    <scope>NUCLEOTIDE SEQUENCE [LARGE SCALE GENOMIC DNA]</scope>
    <source>
        <strain evidence="3">CBS 10117</strain>
    </source>
</reference>
<dbReference type="KEGG" id="kdj:28965444"/>